<dbReference type="PANTHER" id="PTHR27002:SF616">
    <property type="entry name" value="RECEPTOR-LIKE SERINE_THREONINE-PROTEIN KINASE"/>
    <property type="match status" value="1"/>
</dbReference>
<keyword evidence="6" id="KW-1133">Transmembrane helix</keyword>
<evidence type="ECO:0000256" key="5">
    <source>
        <dbReference type="ARBA" id="ARBA00022840"/>
    </source>
</evidence>
<keyword evidence="5" id="KW-0067">ATP-binding</keyword>
<keyword evidence="4" id="KW-0418">Kinase</keyword>
<name>A0A8X8DKX0_POPTO</name>
<organism evidence="8 9">
    <name type="scientific">Populus tomentosa</name>
    <name type="common">Chinese white poplar</name>
    <dbReference type="NCBI Taxonomy" id="118781"/>
    <lineage>
        <taxon>Eukaryota</taxon>
        <taxon>Viridiplantae</taxon>
        <taxon>Streptophyta</taxon>
        <taxon>Embryophyta</taxon>
        <taxon>Tracheophyta</taxon>
        <taxon>Spermatophyta</taxon>
        <taxon>Magnoliopsida</taxon>
        <taxon>eudicotyledons</taxon>
        <taxon>Gunneridae</taxon>
        <taxon>Pentapetalae</taxon>
        <taxon>rosids</taxon>
        <taxon>fabids</taxon>
        <taxon>Malpighiales</taxon>
        <taxon>Salicaceae</taxon>
        <taxon>Saliceae</taxon>
        <taxon>Populus</taxon>
    </lineage>
</organism>
<dbReference type="OrthoDB" id="1938319at2759"/>
<comment type="caution">
    <text evidence="8">The sequence shown here is derived from an EMBL/GenBank/DDBJ whole genome shotgun (WGS) entry which is preliminary data.</text>
</comment>
<dbReference type="Proteomes" id="UP000886885">
    <property type="component" value="Chromosome 1A"/>
</dbReference>
<gene>
    <name evidence="8" type="ORF">POTOM_003186</name>
</gene>
<evidence type="ECO:0000256" key="6">
    <source>
        <dbReference type="SAM" id="Phobius"/>
    </source>
</evidence>
<dbReference type="PANTHER" id="PTHR27002">
    <property type="entry name" value="RECEPTOR-LIKE SERINE/THREONINE-PROTEIN KINASE SD1-8"/>
    <property type="match status" value="1"/>
</dbReference>
<evidence type="ECO:0000256" key="4">
    <source>
        <dbReference type="ARBA" id="ARBA00022777"/>
    </source>
</evidence>
<evidence type="ECO:0000256" key="2">
    <source>
        <dbReference type="ARBA" id="ARBA00022679"/>
    </source>
</evidence>
<dbReference type="GO" id="GO:0004674">
    <property type="term" value="F:protein serine/threonine kinase activity"/>
    <property type="evidence" value="ECO:0007669"/>
    <property type="project" value="UniProtKB-KW"/>
</dbReference>
<keyword evidence="1" id="KW-0723">Serine/threonine-protein kinase</keyword>
<feature type="transmembrane region" description="Helical" evidence="6">
    <location>
        <begin position="27"/>
        <end position="47"/>
    </location>
</feature>
<feature type="chain" id="PRO_5036471828" evidence="7">
    <location>
        <begin position="18"/>
        <end position="149"/>
    </location>
</feature>
<dbReference type="EMBL" id="JAAWWB010000001">
    <property type="protein sequence ID" value="KAG6793959.1"/>
    <property type="molecule type" value="Genomic_DNA"/>
</dbReference>
<evidence type="ECO:0000256" key="3">
    <source>
        <dbReference type="ARBA" id="ARBA00022741"/>
    </source>
</evidence>
<keyword evidence="6" id="KW-0472">Membrane</keyword>
<accession>A0A8X8DKX0</accession>
<protein>
    <submittedName>
        <fullName evidence="8">Uncharacterized protein</fullName>
    </submittedName>
</protein>
<evidence type="ECO:0000313" key="8">
    <source>
        <dbReference type="EMBL" id="KAG6793959.1"/>
    </source>
</evidence>
<keyword evidence="2" id="KW-0808">Transferase</keyword>
<evidence type="ECO:0000256" key="7">
    <source>
        <dbReference type="SAM" id="SignalP"/>
    </source>
</evidence>
<keyword evidence="9" id="KW-1185">Reference proteome</keyword>
<keyword evidence="3" id="KW-0547">Nucleotide-binding</keyword>
<proteinExistence type="predicted"/>
<sequence length="149" mass="16739">MVTVFLSFFFLIDHVEAKAASKIKMAVGIALSIFVACGMLLVAYYIFKRMAKLIAHYSFLLVYHVCDSHFLLSEKTGGNREENDQIHSGPKEELELPLFQFTTIAKATNGFSLNNKIGEGGFGPVYKVNFSISSEIAKRKTKHLILCRR</sequence>
<evidence type="ECO:0000313" key="9">
    <source>
        <dbReference type="Proteomes" id="UP000886885"/>
    </source>
</evidence>
<keyword evidence="7" id="KW-0732">Signal</keyword>
<dbReference type="AlphaFoldDB" id="A0A8X8DKX0"/>
<dbReference type="GO" id="GO:0005886">
    <property type="term" value="C:plasma membrane"/>
    <property type="evidence" value="ECO:0007669"/>
    <property type="project" value="TreeGrafter"/>
</dbReference>
<keyword evidence="6" id="KW-0812">Transmembrane</keyword>
<evidence type="ECO:0000256" key="1">
    <source>
        <dbReference type="ARBA" id="ARBA00022527"/>
    </source>
</evidence>
<feature type="signal peptide" evidence="7">
    <location>
        <begin position="1"/>
        <end position="17"/>
    </location>
</feature>
<dbReference type="GO" id="GO:0005524">
    <property type="term" value="F:ATP binding"/>
    <property type="evidence" value="ECO:0007669"/>
    <property type="project" value="UniProtKB-KW"/>
</dbReference>
<reference evidence="8" key="1">
    <citation type="journal article" date="2020" name="bioRxiv">
        <title>Hybrid origin of Populus tomentosa Carr. identified through genome sequencing and phylogenomic analysis.</title>
        <authorList>
            <person name="An X."/>
            <person name="Gao K."/>
            <person name="Chen Z."/>
            <person name="Li J."/>
            <person name="Yang X."/>
            <person name="Yang X."/>
            <person name="Zhou J."/>
            <person name="Guo T."/>
            <person name="Zhao T."/>
            <person name="Huang S."/>
            <person name="Miao D."/>
            <person name="Khan W.U."/>
            <person name="Rao P."/>
            <person name="Ye M."/>
            <person name="Lei B."/>
            <person name="Liao W."/>
            <person name="Wang J."/>
            <person name="Ji L."/>
            <person name="Li Y."/>
            <person name="Guo B."/>
            <person name="Mustafa N.S."/>
            <person name="Li S."/>
            <person name="Yun Q."/>
            <person name="Keller S.R."/>
            <person name="Mao J."/>
            <person name="Zhang R."/>
            <person name="Strauss S.H."/>
        </authorList>
    </citation>
    <scope>NUCLEOTIDE SEQUENCE</scope>
    <source>
        <strain evidence="8">GM15</strain>
        <tissue evidence="8">Leaf</tissue>
    </source>
</reference>